<comment type="caution">
    <text evidence="2">The sequence shown here is derived from an EMBL/GenBank/DDBJ whole genome shotgun (WGS) entry which is preliminary data.</text>
</comment>
<feature type="compositionally biased region" description="Basic and acidic residues" evidence="1">
    <location>
        <begin position="91"/>
        <end position="100"/>
    </location>
</feature>
<evidence type="ECO:0000313" key="2">
    <source>
        <dbReference type="EMBL" id="KAK6619944.1"/>
    </source>
</evidence>
<dbReference type="Proteomes" id="UP001359485">
    <property type="component" value="Unassembled WGS sequence"/>
</dbReference>
<feature type="region of interest" description="Disordered" evidence="1">
    <location>
        <begin position="85"/>
        <end position="118"/>
    </location>
</feature>
<protein>
    <submittedName>
        <fullName evidence="2">Uncharacterized protein</fullName>
    </submittedName>
</protein>
<keyword evidence="3" id="KW-1185">Reference proteome</keyword>
<name>A0ABR1AHV6_POLSC</name>
<dbReference type="EMBL" id="JAWJWF010000048">
    <property type="protein sequence ID" value="KAK6619944.1"/>
    <property type="molecule type" value="Genomic_DNA"/>
</dbReference>
<evidence type="ECO:0000256" key="1">
    <source>
        <dbReference type="SAM" id="MobiDB-lite"/>
    </source>
</evidence>
<gene>
    <name evidence="2" type="ORF">RUM44_006344</name>
</gene>
<reference evidence="2 3" key="1">
    <citation type="submission" date="2023-09" db="EMBL/GenBank/DDBJ databases">
        <title>Genomes of two closely related lineages of the louse Polyplax serrata with different host specificities.</title>
        <authorList>
            <person name="Martinu J."/>
            <person name="Tarabai H."/>
            <person name="Stefka J."/>
            <person name="Hypsa V."/>
        </authorList>
    </citation>
    <scope>NUCLEOTIDE SEQUENCE [LARGE SCALE GENOMIC DNA]</scope>
    <source>
        <strain evidence="2">98ZLc_SE</strain>
    </source>
</reference>
<accession>A0ABR1AHV6</accession>
<evidence type="ECO:0000313" key="3">
    <source>
        <dbReference type="Proteomes" id="UP001359485"/>
    </source>
</evidence>
<sequence>MDSRNSPSADENVLITAPSGKVRLTKSPKKASALDWNHQKMYGAPNRELRVVTLQLDVFASKYQGVSGIRLGVLDRPVLRLTSRSRARPLRFSEKDENKKLGSYGSHSEGGFLRQENT</sequence>
<proteinExistence type="predicted"/>
<organism evidence="2 3">
    <name type="scientific">Polyplax serrata</name>
    <name type="common">Common mouse louse</name>
    <dbReference type="NCBI Taxonomy" id="468196"/>
    <lineage>
        <taxon>Eukaryota</taxon>
        <taxon>Metazoa</taxon>
        <taxon>Ecdysozoa</taxon>
        <taxon>Arthropoda</taxon>
        <taxon>Hexapoda</taxon>
        <taxon>Insecta</taxon>
        <taxon>Pterygota</taxon>
        <taxon>Neoptera</taxon>
        <taxon>Paraneoptera</taxon>
        <taxon>Psocodea</taxon>
        <taxon>Troctomorpha</taxon>
        <taxon>Phthiraptera</taxon>
        <taxon>Anoplura</taxon>
        <taxon>Polyplacidae</taxon>
        <taxon>Polyplax</taxon>
    </lineage>
</organism>